<sequence>MGVVMRNQMDSVLITALRVQFYEENEHSDEELSRWESEQMKKGVSSYKVRS</sequence>
<evidence type="ECO:0000313" key="2">
    <source>
        <dbReference type="Proteomes" id="UP000036681"/>
    </source>
</evidence>
<evidence type="ECO:0000313" key="3">
    <source>
        <dbReference type="WBParaSite" id="ALUE_0000103101-mRNA-1"/>
    </source>
</evidence>
<keyword evidence="2" id="KW-1185">Reference proteome</keyword>
<dbReference type="AlphaFoldDB" id="A0A0M3HHN6"/>
<protein>
    <submittedName>
        <fullName evidence="3">Phage protein</fullName>
    </submittedName>
</protein>
<dbReference type="WBParaSite" id="ALUE_0000103101-mRNA-1">
    <property type="protein sequence ID" value="ALUE_0000103101-mRNA-1"/>
    <property type="gene ID" value="ALUE_0000103101"/>
</dbReference>
<evidence type="ECO:0000256" key="1">
    <source>
        <dbReference type="SAM" id="MobiDB-lite"/>
    </source>
</evidence>
<name>A0A0M3HHN6_ASCLU</name>
<reference evidence="3" key="1">
    <citation type="submission" date="2017-02" db="UniProtKB">
        <authorList>
            <consortium name="WormBaseParasite"/>
        </authorList>
    </citation>
    <scope>IDENTIFICATION</scope>
</reference>
<feature type="region of interest" description="Disordered" evidence="1">
    <location>
        <begin position="26"/>
        <end position="51"/>
    </location>
</feature>
<proteinExistence type="predicted"/>
<organism evidence="2 3">
    <name type="scientific">Ascaris lumbricoides</name>
    <name type="common">Giant roundworm</name>
    <dbReference type="NCBI Taxonomy" id="6252"/>
    <lineage>
        <taxon>Eukaryota</taxon>
        <taxon>Metazoa</taxon>
        <taxon>Ecdysozoa</taxon>
        <taxon>Nematoda</taxon>
        <taxon>Chromadorea</taxon>
        <taxon>Rhabditida</taxon>
        <taxon>Spirurina</taxon>
        <taxon>Ascaridomorpha</taxon>
        <taxon>Ascaridoidea</taxon>
        <taxon>Ascarididae</taxon>
        <taxon>Ascaris</taxon>
    </lineage>
</organism>
<dbReference type="Proteomes" id="UP000036681">
    <property type="component" value="Unplaced"/>
</dbReference>
<accession>A0A0M3HHN6</accession>
<feature type="compositionally biased region" description="Basic and acidic residues" evidence="1">
    <location>
        <begin position="30"/>
        <end position="41"/>
    </location>
</feature>